<evidence type="ECO:0000259" key="3">
    <source>
        <dbReference type="PROSITE" id="PS51737"/>
    </source>
</evidence>
<dbReference type="GO" id="GO:0003677">
    <property type="term" value="F:DNA binding"/>
    <property type="evidence" value="ECO:0007669"/>
    <property type="project" value="InterPro"/>
</dbReference>
<dbReference type="PANTHER" id="PTHR30461:SF23">
    <property type="entry name" value="DNA RECOMBINASE-RELATED"/>
    <property type="match status" value="1"/>
</dbReference>
<dbReference type="CDD" id="cd00338">
    <property type="entry name" value="Ser_Recombinase"/>
    <property type="match status" value="1"/>
</dbReference>
<evidence type="ECO:0000313" key="5">
    <source>
        <dbReference type="Proteomes" id="UP000294746"/>
    </source>
</evidence>
<dbReference type="InterPro" id="IPR050639">
    <property type="entry name" value="SSR_resolvase"/>
</dbReference>
<dbReference type="PANTHER" id="PTHR30461">
    <property type="entry name" value="DNA-INVERTASE FROM LAMBDOID PROPHAGE"/>
    <property type="match status" value="1"/>
</dbReference>
<organism evidence="4 5">
    <name type="scientific">Baia soyae</name>
    <dbReference type="NCBI Taxonomy" id="1544746"/>
    <lineage>
        <taxon>Bacteria</taxon>
        <taxon>Bacillati</taxon>
        <taxon>Bacillota</taxon>
        <taxon>Bacilli</taxon>
        <taxon>Bacillales</taxon>
        <taxon>Thermoactinomycetaceae</taxon>
        <taxon>Baia</taxon>
    </lineage>
</organism>
<dbReference type="PROSITE" id="PS51737">
    <property type="entry name" value="RECOMBINASE_DNA_BIND"/>
    <property type="match status" value="1"/>
</dbReference>
<dbReference type="Proteomes" id="UP000294746">
    <property type="component" value="Unassembled WGS sequence"/>
</dbReference>
<reference evidence="4 5" key="1">
    <citation type="submission" date="2019-03" db="EMBL/GenBank/DDBJ databases">
        <title>Genomic Encyclopedia of Type Strains, Phase IV (KMG-IV): sequencing the most valuable type-strain genomes for metagenomic binning, comparative biology and taxonomic classification.</title>
        <authorList>
            <person name="Goeker M."/>
        </authorList>
    </citation>
    <scope>NUCLEOTIDE SEQUENCE [LARGE SCALE GENOMIC DNA]</scope>
    <source>
        <strain evidence="4 5">DSM 46831</strain>
    </source>
</reference>
<sequence length="495" mass="57422">MEAKKIVAVYVRKSREEETEDTLQRQQSVLIDLCERNHWKYDVYKEVGSSQELDRPELQKMISRIKLFHYDAVVSADQDRLSRSVGHLDQIKQILVNAGCLFVTPSRVYDFRKDDDDFISDIQSVLSKQEYQKIKARLIRGSRQSARDGNWLGKKSPIGYKYNRDTKRLEVSEDAPVMKEMFDLYIAGLSTKDIAYKFTQETVKTTMNMLWSSASVSRLLSNVVYAGHSLYGKTIQKTVDGRRTITYADKSEQILVENTHESIVSQELFNQVQQLKKDRNSRPPSLRLGKHKFSGLIRCGLCGAIHSFQGSRYGGKRIASCQTRIYSSGDDYTVCKNSGAKLSQFEELFYMYFSQHVKQLEQYVGLIREHDLNDSPDYTQELESKQKQITKLNNDIKRIQQGFMLEIFTQGEAREQIYQAKQQIKTLEEQVDELKEQGNITELDRVEVTLEKMSRFLTHGDKLPEREVNTILRELVEVIVYTKIGKEFDIKIVMK</sequence>
<proteinExistence type="predicted"/>
<dbReference type="SMART" id="SM00857">
    <property type="entry name" value="Resolvase"/>
    <property type="match status" value="1"/>
</dbReference>
<dbReference type="InterPro" id="IPR011109">
    <property type="entry name" value="DNA_bind_recombinase_dom"/>
</dbReference>
<evidence type="ECO:0000256" key="1">
    <source>
        <dbReference type="SAM" id="Coils"/>
    </source>
</evidence>
<dbReference type="InterPro" id="IPR038109">
    <property type="entry name" value="DNA_bind_recomb_sf"/>
</dbReference>
<dbReference type="AlphaFoldDB" id="A0A4R2SAZ1"/>
<dbReference type="InterPro" id="IPR036162">
    <property type="entry name" value="Resolvase-like_N_sf"/>
</dbReference>
<keyword evidence="1" id="KW-0175">Coiled coil</keyword>
<dbReference type="Gene3D" id="3.40.50.1390">
    <property type="entry name" value="Resolvase, N-terminal catalytic domain"/>
    <property type="match status" value="1"/>
</dbReference>
<feature type="domain" description="Resolvase/invertase-type recombinase catalytic" evidence="2">
    <location>
        <begin position="6"/>
        <end position="149"/>
    </location>
</feature>
<dbReference type="Gene3D" id="3.90.1750.20">
    <property type="entry name" value="Putative Large Serine Recombinase, Chain B, Domain 2"/>
    <property type="match status" value="1"/>
</dbReference>
<dbReference type="RefSeq" id="WP_131848071.1">
    <property type="nucleotide sequence ID" value="NZ_SLXV01000006.1"/>
</dbReference>
<accession>A0A4R2SAZ1</accession>
<gene>
    <name evidence="4" type="ORF">EDD57_10643</name>
</gene>
<evidence type="ECO:0000313" key="4">
    <source>
        <dbReference type="EMBL" id="TCP69728.1"/>
    </source>
</evidence>
<comment type="caution">
    <text evidence="4">The sequence shown here is derived from an EMBL/GenBank/DDBJ whole genome shotgun (WGS) entry which is preliminary data.</text>
</comment>
<dbReference type="OrthoDB" id="65783at2"/>
<dbReference type="GO" id="GO:0000150">
    <property type="term" value="F:DNA strand exchange activity"/>
    <property type="evidence" value="ECO:0007669"/>
    <property type="project" value="InterPro"/>
</dbReference>
<dbReference type="Pfam" id="PF00239">
    <property type="entry name" value="Resolvase"/>
    <property type="match status" value="1"/>
</dbReference>
<feature type="coiled-coil region" evidence="1">
    <location>
        <begin position="382"/>
        <end position="444"/>
    </location>
</feature>
<feature type="domain" description="Recombinase" evidence="3">
    <location>
        <begin position="157"/>
        <end position="282"/>
    </location>
</feature>
<dbReference type="Pfam" id="PF07508">
    <property type="entry name" value="Recombinase"/>
    <property type="match status" value="1"/>
</dbReference>
<protein>
    <submittedName>
        <fullName evidence="4">DNA invertase Pin-like site-specific DNA recombinase</fullName>
    </submittedName>
</protein>
<dbReference type="EMBL" id="SLXV01000006">
    <property type="protein sequence ID" value="TCP69728.1"/>
    <property type="molecule type" value="Genomic_DNA"/>
</dbReference>
<name>A0A4R2SAZ1_9BACL</name>
<evidence type="ECO:0000259" key="2">
    <source>
        <dbReference type="PROSITE" id="PS51736"/>
    </source>
</evidence>
<dbReference type="InterPro" id="IPR006119">
    <property type="entry name" value="Resolv_N"/>
</dbReference>
<keyword evidence="5" id="KW-1185">Reference proteome</keyword>
<dbReference type="SUPFAM" id="SSF53041">
    <property type="entry name" value="Resolvase-like"/>
    <property type="match status" value="1"/>
</dbReference>
<dbReference type="PROSITE" id="PS51736">
    <property type="entry name" value="RECOMBINASES_3"/>
    <property type="match status" value="1"/>
</dbReference>